<dbReference type="SUPFAM" id="SSF56349">
    <property type="entry name" value="DNA breaking-rejoining enzymes"/>
    <property type="match status" value="1"/>
</dbReference>
<keyword evidence="2" id="KW-0229">DNA integration</keyword>
<dbReference type="EMBL" id="BSNX01000005">
    <property type="protein sequence ID" value="GLQ71359.1"/>
    <property type="molecule type" value="Genomic_DNA"/>
</dbReference>
<evidence type="ECO:0000259" key="5">
    <source>
        <dbReference type="PROSITE" id="PS51898"/>
    </source>
</evidence>
<dbReference type="AlphaFoldDB" id="A0AAV5NLW4"/>
<evidence type="ECO:0000256" key="1">
    <source>
        <dbReference type="ARBA" id="ARBA00008857"/>
    </source>
</evidence>
<protein>
    <recommendedName>
        <fullName evidence="5">Tyr recombinase domain-containing protein</fullName>
    </recommendedName>
</protein>
<reference evidence="7" key="1">
    <citation type="journal article" date="2019" name="Int. J. Syst. Evol. Microbiol.">
        <title>The Global Catalogue of Microorganisms (GCM) 10K type strain sequencing project: providing services to taxonomists for standard genome sequencing and annotation.</title>
        <authorList>
            <consortium name="The Broad Institute Genomics Platform"/>
            <consortium name="The Broad Institute Genome Sequencing Center for Infectious Disease"/>
            <person name="Wu L."/>
            <person name="Ma J."/>
        </authorList>
    </citation>
    <scope>NUCLEOTIDE SEQUENCE [LARGE SCALE GENOMIC DNA]</scope>
    <source>
        <strain evidence="7">NBRC 15640</strain>
    </source>
</reference>
<comment type="caution">
    <text evidence="6">The sequence shown here is derived from an EMBL/GenBank/DDBJ whole genome shotgun (WGS) entry which is preliminary data.</text>
</comment>
<evidence type="ECO:0000256" key="4">
    <source>
        <dbReference type="ARBA" id="ARBA00023172"/>
    </source>
</evidence>
<evidence type="ECO:0000256" key="2">
    <source>
        <dbReference type="ARBA" id="ARBA00022908"/>
    </source>
</evidence>
<keyword evidence="3" id="KW-0238">DNA-binding</keyword>
<dbReference type="InterPro" id="IPR004107">
    <property type="entry name" value="Integrase_SAM-like_N"/>
</dbReference>
<dbReference type="PANTHER" id="PTHR30349:SF41">
    <property type="entry name" value="INTEGRASE_RECOMBINASE PROTEIN MJ0367-RELATED"/>
    <property type="match status" value="1"/>
</dbReference>
<dbReference type="GO" id="GO:0006310">
    <property type="term" value="P:DNA recombination"/>
    <property type="evidence" value="ECO:0007669"/>
    <property type="project" value="UniProtKB-KW"/>
</dbReference>
<evidence type="ECO:0000256" key="3">
    <source>
        <dbReference type="ARBA" id="ARBA00023125"/>
    </source>
</evidence>
<dbReference type="InterPro" id="IPR050090">
    <property type="entry name" value="Tyrosine_recombinase_XerCD"/>
</dbReference>
<organism evidence="6 7">
    <name type="scientific">Vibrio penaeicida</name>
    <dbReference type="NCBI Taxonomy" id="104609"/>
    <lineage>
        <taxon>Bacteria</taxon>
        <taxon>Pseudomonadati</taxon>
        <taxon>Pseudomonadota</taxon>
        <taxon>Gammaproteobacteria</taxon>
        <taxon>Vibrionales</taxon>
        <taxon>Vibrionaceae</taxon>
        <taxon>Vibrio</taxon>
    </lineage>
</organism>
<dbReference type="GO" id="GO:0015074">
    <property type="term" value="P:DNA integration"/>
    <property type="evidence" value="ECO:0007669"/>
    <property type="project" value="UniProtKB-KW"/>
</dbReference>
<sequence>MYESLTKGLAIYRQNHTKSIYVRLRANGMEIKRSLKTSDIDEAKSRAWALKFETEGKITAGIPLYETKELSIKKAFDMVIADLNNKRVQRPTYKDYCYVIQNFIVPYFKRKTISELTTKNIRQYFESLELSETRYNINKTCFTRLLDLLEEEEILKRSDFPRLPKKITTKKADDRNPFAPDDLDIILKELKVFHQSGARNKISIAHKKTLYQYFIFLLETGVRTGEEVFHLKFSDIKKGKENHYVYITKGKTEEYNGNGRRIALSEKALNAIIEIAKIQNPDKKITEKNFLNIDRLILENANNKIPCYSTLFGSFKKHLLKKGIEFRNKNYVLYSCRHSFITTRLALGVDIYLVSKYVGSRVETIQEFYDDYRLNNQQHIDQITLRDRNKERWDEYHRIMEEQKKLGVKVDDDMPNFLTEEEEEERIRLQVEAYNLSHPPENDVPPQPPEEW</sequence>
<gene>
    <name evidence="6" type="ORF">GCM10007932_07190</name>
</gene>
<proteinExistence type="inferred from homology"/>
<keyword evidence="4" id="KW-0233">DNA recombination</keyword>
<dbReference type="CDD" id="cd00397">
    <property type="entry name" value="DNA_BRE_C"/>
    <property type="match status" value="1"/>
</dbReference>
<evidence type="ECO:0000313" key="6">
    <source>
        <dbReference type="EMBL" id="GLQ71359.1"/>
    </source>
</evidence>
<keyword evidence="7" id="KW-1185">Reference proteome</keyword>
<dbReference type="PROSITE" id="PS51898">
    <property type="entry name" value="TYR_RECOMBINASE"/>
    <property type="match status" value="1"/>
</dbReference>
<dbReference type="InterPro" id="IPR002104">
    <property type="entry name" value="Integrase_catalytic"/>
</dbReference>
<dbReference type="InterPro" id="IPR013762">
    <property type="entry name" value="Integrase-like_cat_sf"/>
</dbReference>
<dbReference type="Pfam" id="PF13495">
    <property type="entry name" value="Phage_int_SAM_4"/>
    <property type="match status" value="1"/>
</dbReference>
<dbReference type="GO" id="GO:0003677">
    <property type="term" value="F:DNA binding"/>
    <property type="evidence" value="ECO:0007669"/>
    <property type="project" value="UniProtKB-KW"/>
</dbReference>
<dbReference type="RefSeq" id="WP_224056045.1">
    <property type="nucleotide sequence ID" value="NZ_AP025144.1"/>
</dbReference>
<accession>A0AAV5NLW4</accession>
<dbReference type="PANTHER" id="PTHR30349">
    <property type="entry name" value="PHAGE INTEGRASE-RELATED"/>
    <property type="match status" value="1"/>
</dbReference>
<comment type="similarity">
    <text evidence="1">Belongs to the 'phage' integrase family.</text>
</comment>
<evidence type="ECO:0000313" key="7">
    <source>
        <dbReference type="Proteomes" id="UP001156690"/>
    </source>
</evidence>
<dbReference type="Proteomes" id="UP001156690">
    <property type="component" value="Unassembled WGS sequence"/>
</dbReference>
<dbReference type="InterPro" id="IPR011010">
    <property type="entry name" value="DNA_brk_join_enz"/>
</dbReference>
<name>A0AAV5NLW4_9VIBR</name>
<dbReference type="InterPro" id="IPR010998">
    <property type="entry name" value="Integrase_recombinase_N"/>
</dbReference>
<dbReference type="Gene3D" id="1.10.443.10">
    <property type="entry name" value="Intergrase catalytic core"/>
    <property type="match status" value="1"/>
</dbReference>
<dbReference type="Pfam" id="PF00589">
    <property type="entry name" value="Phage_integrase"/>
    <property type="match status" value="1"/>
</dbReference>
<dbReference type="Gene3D" id="1.10.150.130">
    <property type="match status" value="1"/>
</dbReference>
<feature type="domain" description="Tyr recombinase" evidence="5">
    <location>
        <begin position="173"/>
        <end position="385"/>
    </location>
</feature>